<protein>
    <submittedName>
        <fullName evidence="1">Uncharacterized protein</fullName>
    </submittedName>
</protein>
<keyword evidence="2" id="KW-1185">Reference proteome</keyword>
<dbReference type="KEGG" id="pbh:AAW51_2529"/>
<dbReference type="Gene3D" id="1.10.1040.10">
    <property type="entry name" value="N-(1-d-carboxylethyl)-l-norvaline Dehydrogenase, domain 2"/>
    <property type="match status" value="1"/>
</dbReference>
<proteinExistence type="predicted"/>
<evidence type="ECO:0000313" key="1">
    <source>
        <dbReference type="EMBL" id="AKJ29220.1"/>
    </source>
</evidence>
<sequence length="75" mass="7826">MAAAAQGRTLVQLTTGRISVAATKQRIQAFSRAQGLNTELSGLLVSWLQRAEAAGLAGEEPAAVVKVLRRPSGPQ</sequence>
<name>A0A0G3BRQ6_9BURK</name>
<dbReference type="InterPro" id="IPR013328">
    <property type="entry name" value="6PGD_dom2"/>
</dbReference>
<organism evidence="1 2">
    <name type="scientific">Caldimonas brevitalea</name>
    <dbReference type="NCBI Taxonomy" id="413882"/>
    <lineage>
        <taxon>Bacteria</taxon>
        <taxon>Pseudomonadati</taxon>
        <taxon>Pseudomonadota</taxon>
        <taxon>Betaproteobacteria</taxon>
        <taxon>Burkholderiales</taxon>
        <taxon>Sphaerotilaceae</taxon>
        <taxon>Caldimonas</taxon>
    </lineage>
</organism>
<reference evidence="1 2" key="1">
    <citation type="submission" date="2015-05" db="EMBL/GenBank/DDBJ databases">
        <authorList>
            <person name="Tang B."/>
            <person name="Yu Y."/>
        </authorList>
    </citation>
    <scope>NUCLEOTIDE SEQUENCE [LARGE SCALE GENOMIC DNA]</scope>
    <source>
        <strain evidence="1 2">DSM 7029</strain>
    </source>
</reference>
<evidence type="ECO:0000313" key="2">
    <source>
        <dbReference type="Proteomes" id="UP000035352"/>
    </source>
</evidence>
<dbReference type="EMBL" id="CP011371">
    <property type="protein sequence ID" value="AKJ29220.1"/>
    <property type="molecule type" value="Genomic_DNA"/>
</dbReference>
<dbReference type="STRING" id="413882.AAW51_2529"/>
<accession>A0A0G3BRQ6</accession>
<dbReference type="Proteomes" id="UP000035352">
    <property type="component" value="Chromosome"/>
</dbReference>
<dbReference type="AlphaFoldDB" id="A0A0G3BRQ6"/>
<gene>
    <name evidence="1" type="ORF">AAW51_2529</name>
</gene>